<name>A0A0G4FYD6_9ALVE</name>
<sequence length="212" mass="23316">MEMGAVDVTVAFLTSKDHNAERVSATLLSVLPRVPEKNLFKDIPDDKYEELRRIAAEYEPGGTYLVEMGLYGLPCTAQLFDHKLEGVCKELGFKRVDTAIAATKRAGRKVGSSTAGEVLAFEFLLKKLFGIVALVKAIWGLKKVRVIVYTDSGPLHDQFQSGKAQTDATMQGVLEWCIQEMRVLGADLQWIARLRNVANVITKCALPGGEMA</sequence>
<organism evidence="1">
    <name type="scientific">Chromera velia CCMP2878</name>
    <dbReference type="NCBI Taxonomy" id="1169474"/>
    <lineage>
        <taxon>Eukaryota</taxon>
        <taxon>Sar</taxon>
        <taxon>Alveolata</taxon>
        <taxon>Colpodellida</taxon>
        <taxon>Chromeraceae</taxon>
        <taxon>Chromera</taxon>
    </lineage>
</organism>
<reference evidence="1" key="1">
    <citation type="submission" date="2014-11" db="EMBL/GenBank/DDBJ databases">
        <authorList>
            <person name="Otto D Thomas"/>
            <person name="Naeem Raeece"/>
        </authorList>
    </citation>
    <scope>NUCLEOTIDE SEQUENCE</scope>
</reference>
<gene>
    <name evidence="1" type="ORF">Cvel_19241</name>
</gene>
<proteinExistence type="predicted"/>
<dbReference type="VEuPathDB" id="CryptoDB:Cvel_19241"/>
<dbReference type="AlphaFoldDB" id="A0A0G4FYD6"/>
<dbReference type="EMBL" id="CDMZ01000712">
    <property type="protein sequence ID" value="CEM20025.1"/>
    <property type="molecule type" value="Genomic_DNA"/>
</dbReference>
<evidence type="ECO:0000313" key="1">
    <source>
        <dbReference type="EMBL" id="CEM20025.1"/>
    </source>
</evidence>
<accession>A0A0G4FYD6</accession>
<dbReference type="PhylomeDB" id="A0A0G4FYD6"/>
<protein>
    <submittedName>
        <fullName evidence="1">Uncharacterized protein</fullName>
    </submittedName>
</protein>